<dbReference type="GO" id="GO:0016020">
    <property type="term" value="C:membrane"/>
    <property type="evidence" value="ECO:0007669"/>
    <property type="project" value="UniProtKB-SubCell"/>
</dbReference>
<accession>A0ABD3R216</accession>
<dbReference type="AlphaFoldDB" id="A0ABD3R216"/>
<evidence type="ECO:0000313" key="4">
    <source>
        <dbReference type="Proteomes" id="UP001530377"/>
    </source>
</evidence>
<gene>
    <name evidence="3" type="ORF">ACHAXA_011745</name>
</gene>
<organism evidence="3 4">
    <name type="scientific">Cyclostephanos tholiformis</name>
    <dbReference type="NCBI Taxonomy" id="382380"/>
    <lineage>
        <taxon>Eukaryota</taxon>
        <taxon>Sar</taxon>
        <taxon>Stramenopiles</taxon>
        <taxon>Ochrophyta</taxon>
        <taxon>Bacillariophyta</taxon>
        <taxon>Coscinodiscophyceae</taxon>
        <taxon>Thalassiosirophycidae</taxon>
        <taxon>Stephanodiscales</taxon>
        <taxon>Stephanodiscaceae</taxon>
        <taxon>Cyclostephanos</taxon>
    </lineage>
</organism>
<dbReference type="PANTHER" id="PTHR48053">
    <property type="entry name" value="LEUCINE RICH REPEAT FAMILY PROTEIN, EXPRESSED"/>
    <property type="match status" value="1"/>
</dbReference>
<dbReference type="Pfam" id="PF00560">
    <property type="entry name" value="LRR_1"/>
    <property type="match status" value="1"/>
</dbReference>
<evidence type="ECO:0000256" key="1">
    <source>
        <dbReference type="ARBA" id="ARBA00004167"/>
    </source>
</evidence>
<sequence length="153" mass="16989">MLFSPFTNYANFSHNKFIDISCKRFNPAYKTLTDSSEVFLNIPLNLDELALSNNVIVGKLPNPFPCEYIRHFAIGNNLFSGDLPDFLTYNPLLRKLDLSNQEQTETGGLSGTIPIDMFKLSNLVKLDLSQNSLAGPAPSTIGNLIAKPIYQCT</sequence>
<proteinExistence type="predicted"/>
<name>A0ABD3R216_9STRA</name>
<dbReference type="SUPFAM" id="SSF52058">
    <property type="entry name" value="L domain-like"/>
    <property type="match status" value="1"/>
</dbReference>
<keyword evidence="4" id="KW-1185">Reference proteome</keyword>
<keyword evidence="2" id="KW-0732">Signal</keyword>
<dbReference type="PANTHER" id="PTHR48053:SF170">
    <property type="entry name" value="LEUCINE-RICH REPEAT-CONTAINING N-TERMINAL PLANT-TYPE DOMAIN-CONTAINING PROTEIN"/>
    <property type="match status" value="1"/>
</dbReference>
<evidence type="ECO:0000256" key="2">
    <source>
        <dbReference type="ARBA" id="ARBA00022729"/>
    </source>
</evidence>
<protein>
    <submittedName>
        <fullName evidence="3">Uncharacterized protein</fullName>
    </submittedName>
</protein>
<dbReference type="InterPro" id="IPR051716">
    <property type="entry name" value="Plant_RL_S/T_kinase"/>
</dbReference>
<comment type="caution">
    <text evidence="3">The sequence shown here is derived from an EMBL/GenBank/DDBJ whole genome shotgun (WGS) entry which is preliminary data.</text>
</comment>
<dbReference type="Proteomes" id="UP001530377">
    <property type="component" value="Unassembled WGS sequence"/>
</dbReference>
<comment type="subcellular location">
    <subcellularLocation>
        <location evidence="1">Membrane</location>
        <topology evidence="1">Single-pass membrane protein</topology>
    </subcellularLocation>
</comment>
<dbReference type="EMBL" id="JALLPB020000765">
    <property type="protein sequence ID" value="KAL3806638.1"/>
    <property type="molecule type" value="Genomic_DNA"/>
</dbReference>
<evidence type="ECO:0000313" key="3">
    <source>
        <dbReference type="EMBL" id="KAL3806638.1"/>
    </source>
</evidence>
<dbReference type="InterPro" id="IPR001611">
    <property type="entry name" value="Leu-rich_rpt"/>
</dbReference>
<dbReference type="Gene3D" id="3.80.10.10">
    <property type="entry name" value="Ribonuclease Inhibitor"/>
    <property type="match status" value="1"/>
</dbReference>
<dbReference type="InterPro" id="IPR032675">
    <property type="entry name" value="LRR_dom_sf"/>
</dbReference>
<reference evidence="3 4" key="1">
    <citation type="submission" date="2024-10" db="EMBL/GenBank/DDBJ databases">
        <title>Updated reference genomes for cyclostephanoid diatoms.</title>
        <authorList>
            <person name="Roberts W.R."/>
            <person name="Alverson A.J."/>
        </authorList>
    </citation>
    <scope>NUCLEOTIDE SEQUENCE [LARGE SCALE GENOMIC DNA]</scope>
    <source>
        <strain evidence="3 4">AJA228-03</strain>
    </source>
</reference>